<sequence>MKKYMKVLVTGAAGFIGSFVVKALLGQHYEVIGLDCINSYYDTRLKYARLSEVGIAQEMIKDNQMITSRTETLYRFIKMDLTDHIGMIHLFDVENFDFVINLAGQAGVRYSIENPYAYVETNILGFLNILEV</sequence>
<dbReference type="Pfam" id="PF16363">
    <property type="entry name" value="GDP_Man_Dehyd"/>
    <property type="match status" value="1"/>
</dbReference>
<protein>
    <recommendedName>
        <fullName evidence="2">NAD(P)-binding domain-containing protein</fullName>
    </recommendedName>
</protein>
<gene>
    <name evidence="3" type="ORF">KGMB02408_12780</name>
</gene>
<name>A0A401LSA2_9BACE</name>
<dbReference type="EMBL" id="BHWB01000003">
    <property type="protein sequence ID" value="GCB34333.1"/>
    <property type="molecule type" value="Genomic_DNA"/>
</dbReference>
<reference evidence="3 4" key="1">
    <citation type="submission" date="2018-10" db="EMBL/GenBank/DDBJ databases">
        <title>Draft Genome Sequence of Bacteroides sp. KCTC 15687.</title>
        <authorList>
            <person name="Yu S.Y."/>
            <person name="Kim J.S."/>
            <person name="Oh B.S."/>
            <person name="Park S.H."/>
            <person name="Kang S.W."/>
            <person name="Park J.E."/>
            <person name="Choi S.H."/>
            <person name="Han K.I."/>
            <person name="Lee K.C."/>
            <person name="Eom M.K."/>
            <person name="Suh M.K."/>
            <person name="Lee D.H."/>
            <person name="Yoon H."/>
            <person name="Kim B."/>
            <person name="Yang S.J."/>
            <person name="Lee J.S."/>
            <person name="Lee J.H."/>
        </authorList>
    </citation>
    <scope>NUCLEOTIDE SEQUENCE [LARGE SCALE GENOMIC DNA]</scope>
    <source>
        <strain evidence="3 4">KCTC 15687</strain>
    </source>
</reference>
<dbReference type="PANTHER" id="PTHR43574">
    <property type="entry name" value="EPIMERASE-RELATED"/>
    <property type="match status" value="1"/>
</dbReference>
<evidence type="ECO:0000259" key="2">
    <source>
        <dbReference type="Pfam" id="PF16363"/>
    </source>
</evidence>
<dbReference type="Proteomes" id="UP000288079">
    <property type="component" value="Unassembled WGS sequence"/>
</dbReference>
<evidence type="ECO:0000313" key="4">
    <source>
        <dbReference type="Proteomes" id="UP000288079"/>
    </source>
</evidence>
<dbReference type="InterPro" id="IPR016040">
    <property type="entry name" value="NAD(P)-bd_dom"/>
</dbReference>
<feature type="domain" description="NAD(P)-binding" evidence="2">
    <location>
        <begin position="8"/>
        <end position="132"/>
    </location>
</feature>
<dbReference type="Gene3D" id="3.40.50.720">
    <property type="entry name" value="NAD(P)-binding Rossmann-like Domain"/>
    <property type="match status" value="1"/>
</dbReference>
<accession>A0A401LSA2</accession>
<dbReference type="InterPro" id="IPR036291">
    <property type="entry name" value="NAD(P)-bd_dom_sf"/>
</dbReference>
<evidence type="ECO:0000256" key="1">
    <source>
        <dbReference type="ARBA" id="ARBA00023027"/>
    </source>
</evidence>
<keyword evidence="4" id="KW-1185">Reference proteome</keyword>
<keyword evidence="1" id="KW-0520">NAD</keyword>
<dbReference type="AlphaFoldDB" id="A0A401LSA2"/>
<organism evidence="3 4">
    <name type="scientific">Bacteroides faecalis</name>
    <dbReference type="NCBI Taxonomy" id="2447885"/>
    <lineage>
        <taxon>Bacteria</taxon>
        <taxon>Pseudomonadati</taxon>
        <taxon>Bacteroidota</taxon>
        <taxon>Bacteroidia</taxon>
        <taxon>Bacteroidales</taxon>
        <taxon>Bacteroidaceae</taxon>
        <taxon>Bacteroides</taxon>
    </lineage>
</organism>
<evidence type="ECO:0000313" key="3">
    <source>
        <dbReference type="EMBL" id="GCB34333.1"/>
    </source>
</evidence>
<comment type="caution">
    <text evidence="3">The sequence shown here is derived from an EMBL/GenBank/DDBJ whole genome shotgun (WGS) entry which is preliminary data.</text>
</comment>
<proteinExistence type="predicted"/>
<dbReference type="SUPFAM" id="SSF51735">
    <property type="entry name" value="NAD(P)-binding Rossmann-fold domains"/>
    <property type="match status" value="1"/>
</dbReference>